<keyword evidence="3" id="KW-1185">Reference proteome</keyword>
<evidence type="ECO:0000256" key="1">
    <source>
        <dbReference type="SAM" id="Phobius"/>
    </source>
</evidence>
<dbReference type="GeneID" id="95581981"/>
<evidence type="ECO:0000313" key="2">
    <source>
        <dbReference type="EMBL" id="RSU13649.1"/>
    </source>
</evidence>
<dbReference type="RefSeq" id="WP_187559350.1">
    <property type="nucleotide sequence ID" value="NZ_CP060720.1"/>
</dbReference>
<feature type="transmembrane region" description="Helical" evidence="1">
    <location>
        <begin position="43"/>
        <end position="62"/>
    </location>
</feature>
<keyword evidence="1" id="KW-0812">Transmembrane</keyword>
<protein>
    <submittedName>
        <fullName evidence="2">Uncharacterized protein</fullName>
    </submittedName>
</protein>
<feature type="transmembrane region" description="Helical" evidence="1">
    <location>
        <begin position="74"/>
        <end position="93"/>
    </location>
</feature>
<comment type="caution">
    <text evidence="2">The sequence shown here is derived from an EMBL/GenBank/DDBJ whole genome shotgun (WGS) entry which is preliminary data.</text>
</comment>
<proteinExistence type="predicted"/>
<feature type="transmembrane region" description="Helical" evidence="1">
    <location>
        <begin position="12"/>
        <end position="31"/>
    </location>
</feature>
<sequence length="246" mass="28651">MKIQFKKMNNLDKYFAFLFLAIVAIQTILFVSSPNSMKISLFFLWYFCTYMSLIAILNFLDIESMDITQVKKNFSLYSLLIIEYTFLSLLFSFPEKVLPNTMKENADIQFLLLFITIICVIVTQVVIWNLNLNSAEKKEESLQLFPKVAKFIKINDNDEEDNLYYRVAIGLENELNPNPIIKIETAKKLKNNEYEIIENSIPQYQESTDGTSDLKRISNATDIIKEKYAEFEKKGVLNDIENIIIP</sequence>
<dbReference type="EMBL" id="NGKB01000008">
    <property type="protein sequence ID" value="RSU13649.1"/>
    <property type="molecule type" value="Genomic_DNA"/>
</dbReference>
<organism evidence="2 3">
    <name type="scientific">Vagococcus carniphilus</name>
    <dbReference type="NCBI Taxonomy" id="218144"/>
    <lineage>
        <taxon>Bacteria</taxon>
        <taxon>Bacillati</taxon>
        <taxon>Bacillota</taxon>
        <taxon>Bacilli</taxon>
        <taxon>Lactobacillales</taxon>
        <taxon>Enterococcaceae</taxon>
        <taxon>Vagococcus</taxon>
    </lineage>
</organism>
<dbReference type="AlphaFoldDB" id="A0A430B021"/>
<dbReference type="Proteomes" id="UP000288028">
    <property type="component" value="Unassembled WGS sequence"/>
</dbReference>
<reference evidence="2 3" key="1">
    <citation type="submission" date="2017-05" db="EMBL/GenBank/DDBJ databases">
        <title>Vagococcus spp. assemblies.</title>
        <authorList>
            <person name="Gulvik C.A."/>
        </authorList>
    </citation>
    <scope>NUCLEOTIDE SEQUENCE [LARGE SCALE GENOMIC DNA]</scope>
    <source>
        <strain evidence="2 3">SS1714</strain>
    </source>
</reference>
<feature type="transmembrane region" description="Helical" evidence="1">
    <location>
        <begin position="108"/>
        <end position="130"/>
    </location>
</feature>
<accession>A0A430B021</accession>
<name>A0A430B021_9ENTE</name>
<gene>
    <name evidence="2" type="ORF">CBF28_09175</name>
</gene>
<keyword evidence="1" id="KW-1133">Transmembrane helix</keyword>
<keyword evidence="1" id="KW-0472">Membrane</keyword>
<evidence type="ECO:0000313" key="3">
    <source>
        <dbReference type="Proteomes" id="UP000288028"/>
    </source>
</evidence>